<dbReference type="SUPFAM" id="SSF51556">
    <property type="entry name" value="Metallo-dependent hydrolases"/>
    <property type="match status" value="1"/>
</dbReference>
<dbReference type="GO" id="GO:0006154">
    <property type="term" value="P:adenosine catabolic process"/>
    <property type="evidence" value="ECO:0007669"/>
    <property type="project" value="TreeGrafter"/>
</dbReference>
<dbReference type="InterPro" id="IPR032466">
    <property type="entry name" value="Metal_Hydrolase"/>
</dbReference>
<dbReference type="GO" id="GO:0046872">
    <property type="term" value="F:metal ion binding"/>
    <property type="evidence" value="ECO:0007669"/>
    <property type="project" value="UniProtKB-KW"/>
</dbReference>
<evidence type="ECO:0000313" key="10">
    <source>
        <dbReference type="Proteomes" id="UP000053766"/>
    </source>
</evidence>
<dbReference type="Gene3D" id="3.20.20.140">
    <property type="entry name" value="Metal-dependent hydrolases"/>
    <property type="match status" value="1"/>
</dbReference>
<reference evidence="10" key="2">
    <citation type="journal article" date="2016" name="Sci. Rep.">
        <title>Dictyocaulus viviparus genome, variome and transcriptome elucidate lungworm biology and support future intervention.</title>
        <authorList>
            <person name="McNulty S.N."/>
            <person name="Strube C."/>
            <person name="Rosa B.A."/>
            <person name="Martin J.C."/>
            <person name="Tyagi R."/>
            <person name="Choi Y.J."/>
            <person name="Wang Q."/>
            <person name="Hallsworth Pepin K."/>
            <person name="Zhang X."/>
            <person name="Ozersky P."/>
            <person name="Wilson R.K."/>
            <person name="Sternberg P.W."/>
            <person name="Gasser R.B."/>
            <person name="Mitreva M."/>
        </authorList>
    </citation>
    <scope>NUCLEOTIDE SEQUENCE [LARGE SCALE GENOMIC DNA]</scope>
    <source>
        <strain evidence="10">HannoverDv2000</strain>
    </source>
</reference>
<dbReference type="Pfam" id="PF00962">
    <property type="entry name" value="A_deaminase"/>
    <property type="match status" value="1"/>
</dbReference>
<proteinExistence type="inferred from homology"/>
<evidence type="ECO:0000256" key="6">
    <source>
        <dbReference type="ARBA" id="ARBA00023080"/>
    </source>
</evidence>
<dbReference type="InterPro" id="IPR006330">
    <property type="entry name" value="Ado/ade_deaminase"/>
</dbReference>
<evidence type="ECO:0000256" key="7">
    <source>
        <dbReference type="ARBA" id="ARBA00048787"/>
    </source>
</evidence>
<comment type="catalytic activity">
    <reaction evidence="7">
        <text>N(6)-methyl-AMP + H2O + H(+) = IMP + methylamine</text>
        <dbReference type="Rhea" id="RHEA:16001"/>
        <dbReference type="ChEBI" id="CHEBI:15377"/>
        <dbReference type="ChEBI" id="CHEBI:15378"/>
        <dbReference type="ChEBI" id="CHEBI:58053"/>
        <dbReference type="ChEBI" id="CHEBI:59338"/>
        <dbReference type="ChEBI" id="CHEBI:144842"/>
    </reaction>
    <physiologicalReaction direction="left-to-right" evidence="7">
        <dbReference type="Rhea" id="RHEA:16002"/>
    </physiologicalReaction>
</comment>
<dbReference type="PANTHER" id="PTHR11409:SF42">
    <property type="entry name" value="ADENOSINE DEAMINASE-LIKE PROTEIN"/>
    <property type="match status" value="1"/>
</dbReference>
<reference evidence="9 10" key="1">
    <citation type="submission" date="2013-11" db="EMBL/GenBank/DDBJ databases">
        <title>Draft genome of the bovine lungworm Dictyocaulus viviparus.</title>
        <authorList>
            <person name="Mitreva M."/>
        </authorList>
    </citation>
    <scope>NUCLEOTIDE SEQUENCE [LARGE SCALE GENOMIC DNA]</scope>
    <source>
        <strain evidence="9 10">HannoverDv2000</strain>
    </source>
</reference>
<feature type="domain" description="Adenosine deaminase" evidence="8">
    <location>
        <begin position="10"/>
        <end position="332"/>
    </location>
</feature>
<keyword evidence="6" id="KW-0546">Nucleotide metabolism</keyword>
<keyword evidence="10" id="KW-1185">Reference proteome</keyword>
<evidence type="ECO:0000256" key="5">
    <source>
        <dbReference type="ARBA" id="ARBA00022833"/>
    </source>
</evidence>
<accession>A0A0D8XU23</accession>
<dbReference type="GO" id="GO:0009117">
    <property type="term" value="P:nucleotide metabolic process"/>
    <property type="evidence" value="ECO:0007669"/>
    <property type="project" value="UniProtKB-KW"/>
</dbReference>
<comment type="similarity">
    <text evidence="2">Belongs to the metallo-dependent hydrolases superfamily. Adenosine and AMP deaminases family.</text>
</comment>
<evidence type="ECO:0000313" key="9">
    <source>
        <dbReference type="EMBL" id="KJH47312.1"/>
    </source>
</evidence>
<dbReference type="STRING" id="29172.A0A0D8XU23"/>
<evidence type="ECO:0000259" key="8">
    <source>
        <dbReference type="Pfam" id="PF00962"/>
    </source>
</evidence>
<dbReference type="Proteomes" id="UP000053766">
    <property type="component" value="Unassembled WGS sequence"/>
</dbReference>
<organism evidence="9 10">
    <name type="scientific">Dictyocaulus viviparus</name>
    <name type="common">Bovine lungworm</name>
    <dbReference type="NCBI Taxonomy" id="29172"/>
    <lineage>
        <taxon>Eukaryota</taxon>
        <taxon>Metazoa</taxon>
        <taxon>Ecdysozoa</taxon>
        <taxon>Nematoda</taxon>
        <taxon>Chromadorea</taxon>
        <taxon>Rhabditida</taxon>
        <taxon>Rhabditina</taxon>
        <taxon>Rhabditomorpha</taxon>
        <taxon>Strongyloidea</taxon>
        <taxon>Metastrongylidae</taxon>
        <taxon>Dictyocaulus</taxon>
    </lineage>
</organism>
<sequence length="350" mass="39280">MNFVMADFNELHAHLNGSISFNTISKLQALYGSESEVFTRETALRNNLMLQKPATMEEVFKIFPLIHSLTTTRNSIITANYLFDSILFIVIKVTKDVIKEFSDDGVIYLELRSTPRASAELSKEQYVEAIVDGIIEASKESMTVTRLLLSIDRGQSFESAEETVRLAATDKSGLIVGIDLSGNPSLDGRKFLPLLQKARESGLKVAVHLAEVDHQLDEVNDFLEFKPDRIGHGTFLHTQEASVKTIVREKIPLEICLTSNVMSMTTSSIADSHLRFWMKHSVPFCICTDDKGVMNCELSSELWKASVAFNLSMSDLWKLSADALQMSFLEKTSDDYVKLEELLKPHQCKS</sequence>
<evidence type="ECO:0000256" key="3">
    <source>
        <dbReference type="ARBA" id="ARBA00022723"/>
    </source>
</evidence>
<dbReference type="InterPro" id="IPR001365">
    <property type="entry name" value="A_deaminase_dom"/>
</dbReference>
<dbReference type="PANTHER" id="PTHR11409">
    <property type="entry name" value="ADENOSINE DEAMINASE"/>
    <property type="match status" value="1"/>
</dbReference>
<keyword evidence="3" id="KW-0479">Metal-binding</keyword>
<dbReference type="AlphaFoldDB" id="A0A0D8XU23"/>
<gene>
    <name evidence="9" type="ORF">DICVIV_06613</name>
</gene>
<keyword evidence="5" id="KW-0862">Zinc</keyword>
<name>A0A0D8XU23_DICVI</name>
<evidence type="ECO:0000256" key="1">
    <source>
        <dbReference type="ARBA" id="ARBA00001947"/>
    </source>
</evidence>
<protein>
    <submittedName>
        <fullName evidence="9">Putative adenosine deaminase</fullName>
    </submittedName>
</protein>
<dbReference type="OrthoDB" id="272271at2759"/>
<evidence type="ECO:0000256" key="4">
    <source>
        <dbReference type="ARBA" id="ARBA00022801"/>
    </source>
</evidence>
<dbReference type="GO" id="GO:0046103">
    <property type="term" value="P:inosine biosynthetic process"/>
    <property type="evidence" value="ECO:0007669"/>
    <property type="project" value="TreeGrafter"/>
</dbReference>
<dbReference type="EMBL" id="KN716313">
    <property type="protein sequence ID" value="KJH47312.1"/>
    <property type="molecule type" value="Genomic_DNA"/>
</dbReference>
<evidence type="ECO:0000256" key="2">
    <source>
        <dbReference type="ARBA" id="ARBA00006676"/>
    </source>
</evidence>
<dbReference type="GO" id="GO:0004000">
    <property type="term" value="F:adenosine deaminase activity"/>
    <property type="evidence" value="ECO:0007669"/>
    <property type="project" value="TreeGrafter"/>
</dbReference>
<comment type="cofactor">
    <cofactor evidence="1">
        <name>Zn(2+)</name>
        <dbReference type="ChEBI" id="CHEBI:29105"/>
    </cofactor>
</comment>
<keyword evidence="4" id="KW-0378">Hydrolase</keyword>